<dbReference type="InterPro" id="IPR011989">
    <property type="entry name" value="ARM-like"/>
</dbReference>
<dbReference type="Gene3D" id="1.25.10.10">
    <property type="entry name" value="Leucine-rich Repeat Variant"/>
    <property type="match status" value="1"/>
</dbReference>
<dbReference type="EMBL" id="LXWW01000034">
    <property type="protein sequence ID" value="OAO17347.1"/>
    <property type="molecule type" value="Genomic_DNA"/>
</dbReference>
<sequence>MSESDEESITSDKGESVVAEDAVDLYENIDEYFILLTDKKVKNRTTALTMIKNCLQRNYQYEMFLKHYDSLTTDLLGMIKREKPLEYSTLACRIISLLQLTLAQDTSSVFEISYSILMQRLKGSKSQVLIREILRCICTMAFICDTPDETLSEIMSCITTLLSTSKDNGVIETAISMWTLLSSVQPAYSILSDSLPSFVQLVLDRLTVNDMDVRIAAAKCLAFVNELVVATPSYQSDKPITEIESSLSACLAEYNRYWKGSKDKDKKMILREVTRACSGSGHPDMHFMFKRSGVSEISIDLSHWSEVAHYEMLRDLLGHGFLFHIIGNPLLSQIFGRCLTVQTVNRKEKHSMQAQGSEDKRSAIKENREKHMRELQAYEDMCIDDGY</sequence>
<keyword evidence="4" id="KW-1185">Reference proteome</keyword>
<dbReference type="Pfam" id="PF05004">
    <property type="entry name" value="IFRD"/>
    <property type="match status" value="1"/>
</dbReference>
<proteinExistence type="inferred from homology"/>
<evidence type="ECO:0000256" key="1">
    <source>
        <dbReference type="ARBA" id="ARBA00008828"/>
    </source>
</evidence>
<dbReference type="InterPro" id="IPR039777">
    <property type="entry name" value="IFRD"/>
</dbReference>
<dbReference type="STRING" id="478820.A0A196SMA2"/>
<comment type="similarity">
    <text evidence="1">Belongs to the IFRD family.</text>
</comment>
<reference evidence="3 4" key="1">
    <citation type="submission" date="2016-05" db="EMBL/GenBank/DDBJ databases">
        <title>Nuclear genome of Blastocystis sp. subtype 1 NandII.</title>
        <authorList>
            <person name="Gentekaki E."/>
            <person name="Curtis B."/>
            <person name="Stairs C."/>
            <person name="Eme L."/>
            <person name="Herman E."/>
            <person name="Klimes V."/>
            <person name="Arias M.C."/>
            <person name="Elias M."/>
            <person name="Hilliou F."/>
            <person name="Klute M."/>
            <person name="Malik S.-B."/>
            <person name="Pightling A."/>
            <person name="Rachubinski R."/>
            <person name="Salas D."/>
            <person name="Schlacht A."/>
            <person name="Suga H."/>
            <person name="Archibald J."/>
            <person name="Ball S.G."/>
            <person name="Clark G."/>
            <person name="Dacks J."/>
            <person name="Van Der Giezen M."/>
            <person name="Tsaousis A."/>
            <person name="Roger A."/>
        </authorList>
    </citation>
    <scope>NUCLEOTIDE SEQUENCE [LARGE SCALE GENOMIC DNA]</scope>
    <source>
        <strain evidence="4">ATCC 50177 / NandII</strain>
    </source>
</reference>
<evidence type="ECO:0000313" key="4">
    <source>
        <dbReference type="Proteomes" id="UP000078348"/>
    </source>
</evidence>
<dbReference type="SUPFAM" id="SSF48371">
    <property type="entry name" value="ARM repeat"/>
    <property type="match status" value="1"/>
</dbReference>
<gene>
    <name evidence="3" type="ORF">AV274_0924</name>
</gene>
<feature type="domain" description="Interferon-related developmental regulator N-terminal" evidence="2">
    <location>
        <begin position="3"/>
        <end position="238"/>
    </location>
</feature>
<comment type="caution">
    <text evidence="3">The sequence shown here is derived from an EMBL/GenBank/DDBJ whole genome shotgun (WGS) entry which is preliminary data.</text>
</comment>
<dbReference type="PANTHER" id="PTHR12354:SF1">
    <property type="entry name" value="INTERFERON-RELATED DEVELOPMENTAL REGULATOR 1"/>
    <property type="match status" value="1"/>
</dbReference>
<evidence type="ECO:0000259" key="2">
    <source>
        <dbReference type="Pfam" id="PF05004"/>
    </source>
</evidence>
<dbReference type="Proteomes" id="UP000078348">
    <property type="component" value="Unassembled WGS sequence"/>
</dbReference>
<evidence type="ECO:0000313" key="3">
    <source>
        <dbReference type="EMBL" id="OAO17347.1"/>
    </source>
</evidence>
<dbReference type="PANTHER" id="PTHR12354">
    <property type="entry name" value="INTERFERON-RELATED DEVELOPMENTAL REGULATOR"/>
    <property type="match status" value="1"/>
</dbReference>
<dbReference type="OrthoDB" id="686784at2759"/>
<dbReference type="AlphaFoldDB" id="A0A196SMA2"/>
<accession>A0A196SMA2</accession>
<dbReference type="InterPro" id="IPR007701">
    <property type="entry name" value="Interferon-rel_develop_reg_N"/>
</dbReference>
<dbReference type="InterPro" id="IPR016024">
    <property type="entry name" value="ARM-type_fold"/>
</dbReference>
<protein>
    <submittedName>
        <fullName evidence="3">Interferon-related developmental regulator</fullName>
    </submittedName>
</protein>
<name>A0A196SMA2_BLAHN</name>
<organism evidence="3 4">
    <name type="scientific">Blastocystis sp. subtype 1 (strain ATCC 50177 / NandII)</name>
    <dbReference type="NCBI Taxonomy" id="478820"/>
    <lineage>
        <taxon>Eukaryota</taxon>
        <taxon>Sar</taxon>
        <taxon>Stramenopiles</taxon>
        <taxon>Bigyra</taxon>
        <taxon>Opalozoa</taxon>
        <taxon>Opalinata</taxon>
        <taxon>Blastocystidae</taxon>
        <taxon>Blastocystis</taxon>
    </lineage>
</organism>